<dbReference type="AlphaFoldDB" id="A0A348G5L3"/>
<keyword evidence="2" id="KW-0732">Signal</keyword>
<dbReference type="PROSITE" id="PS51257">
    <property type="entry name" value="PROKAR_LIPOPROTEIN"/>
    <property type="match status" value="1"/>
</dbReference>
<sequence>MPRSRLIARVAAGAALATALAGCHANHVVESGYPVTVADRHPIRIVEGRATHEVLIGTGRGSLTAVQRAELTAFAGGWRRRGTGPVFIEVPAGTDNEQAARAASREVRSLLVATGIPSHGISVLPYQPFPEDTLAPVRVVYPVVKAEAGPCGVWPDDLGVQDMFHQAENRQYWNFGCANQRALAAMVDNPADLVQPRREQAPSAARRQTVVEKYIKGEDPATKTKELESKLSDEVKQ</sequence>
<evidence type="ECO:0000256" key="1">
    <source>
        <dbReference type="SAM" id="MobiDB-lite"/>
    </source>
</evidence>
<reference evidence="3 4" key="1">
    <citation type="submission" date="2018-08" db="EMBL/GenBank/DDBJ databases">
        <title>Complete genome sequencing of Blastochloris tepida GI.</title>
        <authorList>
            <person name="Tsukatani Y."/>
            <person name="Mori H."/>
        </authorList>
    </citation>
    <scope>NUCLEOTIDE SEQUENCE [LARGE SCALE GENOMIC DNA]</scope>
    <source>
        <strain evidence="3 4">GI</strain>
    </source>
</reference>
<accession>A0A348G5L3</accession>
<dbReference type="RefSeq" id="WP_126401896.1">
    <property type="nucleotide sequence ID" value="NZ_AP018907.1"/>
</dbReference>
<dbReference type="InterPro" id="IPR013361">
    <property type="entry name" value="Pilus_CpaD"/>
</dbReference>
<dbReference type="Proteomes" id="UP000266934">
    <property type="component" value="Chromosome"/>
</dbReference>
<feature type="region of interest" description="Disordered" evidence="1">
    <location>
        <begin position="197"/>
        <end position="237"/>
    </location>
</feature>
<protein>
    <submittedName>
        <fullName evidence="3">Pilus assembly protein</fullName>
    </submittedName>
</protein>
<evidence type="ECO:0000256" key="2">
    <source>
        <dbReference type="SAM" id="SignalP"/>
    </source>
</evidence>
<organism evidence="3 4">
    <name type="scientific">Blastochloris tepida</name>
    <dbReference type="NCBI Taxonomy" id="2233851"/>
    <lineage>
        <taxon>Bacteria</taxon>
        <taxon>Pseudomonadati</taxon>
        <taxon>Pseudomonadota</taxon>
        <taxon>Alphaproteobacteria</taxon>
        <taxon>Hyphomicrobiales</taxon>
        <taxon>Blastochloridaceae</taxon>
        <taxon>Blastochloris</taxon>
    </lineage>
</organism>
<dbReference type="KEGG" id="blag:BLTE_35310"/>
<dbReference type="OrthoDB" id="9802674at2"/>
<dbReference type="InterPro" id="IPR019027">
    <property type="entry name" value="Pilus_biogenesis_CpaD-related"/>
</dbReference>
<dbReference type="EMBL" id="AP018907">
    <property type="protein sequence ID" value="BBF94846.1"/>
    <property type="molecule type" value="Genomic_DNA"/>
</dbReference>
<feature type="signal peptide" evidence="2">
    <location>
        <begin position="1"/>
        <end position="21"/>
    </location>
</feature>
<evidence type="ECO:0000313" key="4">
    <source>
        <dbReference type="Proteomes" id="UP000266934"/>
    </source>
</evidence>
<gene>
    <name evidence="3" type="primary">ctpE</name>
    <name evidence="3" type="ORF">BLTE_35310</name>
</gene>
<feature type="chain" id="PRO_5016888993" evidence="2">
    <location>
        <begin position="22"/>
        <end position="237"/>
    </location>
</feature>
<name>A0A348G5L3_9HYPH</name>
<proteinExistence type="predicted"/>
<keyword evidence="4" id="KW-1185">Reference proteome</keyword>
<evidence type="ECO:0000313" key="3">
    <source>
        <dbReference type="EMBL" id="BBF94846.1"/>
    </source>
</evidence>
<dbReference type="Pfam" id="PF09476">
    <property type="entry name" value="Pilus_CpaD"/>
    <property type="match status" value="1"/>
</dbReference>
<dbReference type="NCBIfam" id="TIGR02522">
    <property type="entry name" value="pilus_cpaD"/>
    <property type="match status" value="1"/>
</dbReference>
<feature type="compositionally biased region" description="Basic and acidic residues" evidence="1">
    <location>
        <begin position="209"/>
        <end position="237"/>
    </location>
</feature>